<keyword evidence="6" id="KW-1185">Reference proteome</keyword>
<dbReference type="SUPFAM" id="SSF53098">
    <property type="entry name" value="Ribonuclease H-like"/>
    <property type="match status" value="1"/>
</dbReference>
<dbReference type="SMART" id="SM00479">
    <property type="entry name" value="EXOIII"/>
    <property type="match status" value="1"/>
</dbReference>
<feature type="domain" description="Exonuclease" evidence="4">
    <location>
        <begin position="2"/>
        <end position="166"/>
    </location>
</feature>
<gene>
    <name evidence="5" type="ORF">QOZ88_17420</name>
</gene>
<dbReference type="InterPro" id="IPR006054">
    <property type="entry name" value="DnaQ"/>
</dbReference>
<dbReference type="Gene3D" id="3.30.420.10">
    <property type="entry name" value="Ribonuclease H-like superfamily/Ribonuclease H"/>
    <property type="match status" value="1"/>
</dbReference>
<dbReference type="InterPro" id="IPR036397">
    <property type="entry name" value="RNaseH_sf"/>
</dbReference>
<dbReference type="InterPro" id="IPR013520">
    <property type="entry name" value="Ribonucl_H"/>
</dbReference>
<evidence type="ECO:0000256" key="2">
    <source>
        <dbReference type="ARBA" id="ARBA00022801"/>
    </source>
</evidence>
<dbReference type="Pfam" id="PF00533">
    <property type="entry name" value="BRCT"/>
    <property type="match status" value="1"/>
</dbReference>
<dbReference type="InterPro" id="IPR029024">
    <property type="entry name" value="TerB-like"/>
</dbReference>
<keyword evidence="1" id="KW-0540">Nuclease</keyword>
<dbReference type="InterPro" id="IPR012337">
    <property type="entry name" value="RNaseH-like_sf"/>
</dbReference>
<keyword evidence="2" id="KW-0378">Hydrolase</keyword>
<keyword evidence="3 5" id="KW-0269">Exonuclease</keyword>
<dbReference type="RefSeq" id="WP_306000982.1">
    <property type="nucleotide sequence ID" value="NZ_JASNFN010000024.1"/>
</dbReference>
<dbReference type="InterPro" id="IPR001357">
    <property type="entry name" value="BRCT_dom"/>
</dbReference>
<dbReference type="PANTHER" id="PTHR30231">
    <property type="entry name" value="DNA POLYMERASE III SUBUNIT EPSILON"/>
    <property type="match status" value="1"/>
</dbReference>
<dbReference type="CDD" id="cd17748">
    <property type="entry name" value="BRCT_DNA_ligase_like"/>
    <property type="match status" value="1"/>
</dbReference>
<dbReference type="CDD" id="cd06127">
    <property type="entry name" value="DEDDh"/>
    <property type="match status" value="1"/>
</dbReference>
<comment type="caution">
    <text evidence="5">The sequence shown here is derived from an EMBL/GenBank/DDBJ whole genome shotgun (WGS) entry which is preliminary data.</text>
</comment>
<organism evidence="5 6">
    <name type="scientific">Blastococcus carthaginiensis</name>
    <dbReference type="NCBI Taxonomy" id="3050034"/>
    <lineage>
        <taxon>Bacteria</taxon>
        <taxon>Bacillati</taxon>
        <taxon>Actinomycetota</taxon>
        <taxon>Actinomycetes</taxon>
        <taxon>Geodermatophilales</taxon>
        <taxon>Geodermatophilaceae</taxon>
        <taxon>Blastococcus</taxon>
    </lineage>
</organism>
<name>A0ABT9IFR3_9ACTN</name>
<dbReference type="Gene3D" id="1.10.3680.10">
    <property type="entry name" value="TerB-like"/>
    <property type="match status" value="1"/>
</dbReference>
<evidence type="ECO:0000313" key="6">
    <source>
        <dbReference type="Proteomes" id="UP001233673"/>
    </source>
</evidence>
<protein>
    <submittedName>
        <fullName evidence="5">Exonuclease domain-containing protein</fullName>
    </submittedName>
</protein>
<dbReference type="Pfam" id="PF00929">
    <property type="entry name" value="RNase_T"/>
    <property type="match status" value="1"/>
</dbReference>
<accession>A0ABT9IFR3</accession>
<reference evidence="6" key="1">
    <citation type="submission" date="2023-05" db="EMBL/GenBank/DDBJ databases">
        <title>Draft genome of Pseudofrankia sp. BMG5.37.</title>
        <authorList>
            <person name="Gtari M."/>
            <person name="Ghodhbane F."/>
            <person name="Sbissi I."/>
        </authorList>
    </citation>
    <scope>NUCLEOTIDE SEQUENCE [LARGE SCALE GENOMIC DNA]</scope>
    <source>
        <strain evidence="6">BMG 814</strain>
    </source>
</reference>
<dbReference type="InterPro" id="IPR036420">
    <property type="entry name" value="BRCT_dom_sf"/>
</dbReference>
<dbReference type="SUPFAM" id="SSF158682">
    <property type="entry name" value="TerB-like"/>
    <property type="match status" value="1"/>
</dbReference>
<dbReference type="PANTHER" id="PTHR30231:SF4">
    <property type="entry name" value="PROTEIN NEN2"/>
    <property type="match status" value="1"/>
</dbReference>
<evidence type="ECO:0000313" key="5">
    <source>
        <dbReference type="EMBL" id="MDP5184418.1"/>
    </source>
</evidence>
<dbReference type="GO" id="GO:0004527">
    <property type="term" value="F:exonuclease activity"/>
    <property type="evidence" value="ECO:0007669"/>
    <property type="project" value="UniProtKB-KW"/>
</dbReference>
<dbReference type="SUPFAM" id="SSF52113">
    <property type="entry name" value="BRCT domain"/>
    <property type="match status" value="1"/>
</dbReference>
<evidence type="ECO:0000256" key="3">
    <source>
        <dbReference type="ARBA" id="ARBA00022839"/>
    </source>
</evidence>
<proteinExistence type="predicted"/>
<dbReference type="NCBIfam" id="TIGR00573">
    <property type="entry name" value="dnaq"/>
    <property type="match status" value="1"/>
</dbReference>
<dbReference type="Gene3D" id="3.40.50.10190">
    <property type="entry name" value="BRCT domain"/>
    <property type="match status" value="1"/>
</dbReference>
<evidence type="ECO:0000259" key="4">
    <source>
        <dbReference type="SMART" id="SM00479"/>
    </source>
</evidence>
<sequence>MTVAVVDVETTGLSPRTDRVVEIGVVLLDDRGEVEAEFETLVNPGRDVGPTGLHGISAGDVVDAPAFADVAPHLRSLLAGRVLVAHNALFDLRFLAREFGRAGQPTALSPTLCTMRLAPLFFGSGTRSLQALCGFLDIPLVHGHAALHDARATAELMLAMLASDLGGGSLAGAGVRVDFAEDGSYRGFEALDGGWTDLVAAASAYADGGTCPPCRTLPRDAATAAIRERDGYLSGLVAALPALDDAPPSMAPYLTVLDQVLEDRLVSVAEADQLVSLAGELGCGPDHVTAAHRVYLEALATAAYADGVVTDGERTDLERVAALLGMRSKDVDVALSVVRSGAQVSLPRRAEVFSPGDRVVFTGAMSRTRDELEQAARDAGLRPMSSVSKQTGVLVCADPHSQSGKASKARALGVRVISEAVFWEALSVTGACA</sequence>
<evidence type="ECO:0000256" key="1">
    <source>
        <dbReference type="ARBA" id="ARBA00022722"/>
    </source>
</evidence>
<dbReference type="Proteomes" id="UP001233673">
    <property type="component" value="Unassembled WGS sequence"/>
</dbReference>
<dbReference type="EMBL" id="JASNFN010000024">
    <property type="protein sequence ID" value="MDP5184418.1"/>
    <property type="molecule type" value="Genomic_DNA"/>
</dbReference>